<evidence type="ECO:0000313" key="2">
    <source>
        <dbReference type="EMBL" id="SAM02930.1"/>
    </source>
</evidence>
<feature type="compositionally biased region" description="Low complexity" evidence="1">
    <location>
        <begin position="311"/>
        <end position="336"/>
    </location>
</feature>
<proteinExistence type="predicted"/>
<name>A0A163KZX7_ABSGL</name>
<sequence>MESYSASSLQQGAGPMNPMMAMIQRQQQEQQQYEALTAGTTMGVPPVIPSALTAISQDSSAVMNSPHSAPPPPTIGNNVSSYINGGGDQHLGLGPEQYQRQVPSNSYQQRIPQQFNEVSSMYRPNRMPYTDLGSSMAMQPMMMPQQQQQLFNMGNMSPSQSPAPNNTQTQFYSNVDLQSTYSEPSMMDLQTSYMNMIPPPAMQPMDTISSSMQLPFQQPYISSSLQQMSSYYSPVPQMTSSTTGPYDQHLSQGIVTSKLDPTMTSNLTSMPVQAPNVTPVDAKFPMMVRQDSARTMASSSSSPVVEPPPSSQQQQPRYRQSSSSIVESSSSPTTPSLVTYIPKTRQVESYGGVDLKYFEKYEIRPAIPTIEELGIIDIAALTLSLKSGIKMEMTHALNTLTTLTSLDHRPLLLVHCEDLLDTLIDHLQAAMFPPSSSSPPPTPLDDIPQQQTYADLFELSLLEMKSLIPTLEPTSSDLWLSSRDLRLCLFNILRNLSFVEENIAFLANNPRLSRLLVNIIQLTRTHGTNSLRCMDILEFRKCILIIYANISLALTNVAHHHHDDDGEEAVDAIVSLIHDFIVHGTDTYYAMVAMEAWNKFSVHDQHRRRLSVSAPGTIQTIWTSLINVIRRQFYMVEMGMLVGMSNTQLGILELVVMGLYNVVALSDLVFCEQLIYADRGMAMTLLRICLTLAEANNPHFRVMAQRAMELVYALILGGGVKVTQLVKQQQHSDRAYQQQQARLFPISSADLEDEDPGYKRGITARARVLLNHTVLQEKLMMAMLKPASDHFILAGLDDLLNLMADMSFYE</sequence>
<dbReference type="Proteomes" id="UP000078561">
    <property type="component" value="Unassembled WGS sequence"/>
</dbReference>
<dbReference type="STRING" id="4829.A0A163KZX7"/>
<dbReference type="OrthoDB" id="1938591at2759"/>
<gene>
    <name evidence="2" type="primary">ABSGL_08746.1 scaffold 10421</name>
</gene>
<feature type="region of interest" description="Disordered" evidence="1">
    <location>
        <begin position="292"/>
        <end position="337"/>
    </location>
</feature>
<evidence type="ECO:0000313" key="3">
    <source>
        <dbReference type="Proteomes" id="UP000078561"/>
    </source>
</evidence>
<dbReference type="OMA" id="KMEMTHA"/>
<dbReference type="AlphaFoldDB" id="A0A163KZX7"/>
<evidence type="ECO:0000256" key="1">
    <source>
        <dbReference type="SAM" id="MobiDB-lite"/>
    </source>
</evidence>
<keyword evidence="3" id="KW-1185">Reference proteome</keyword>
<organism evidence="2">
    <name type="scientific">Absidia glauca</name>
    <name type="common">Pin mould</name>
    <dbReference type="NCBI Taxonomy" id="4829"/>
    <lineage>
        <taxon>Eukaryota</taxon>
        <taxon>Fungi</taxon>
        <taxon>Fungi incertae sedis</taxon>
        <taxon>Mucoromycota</taxon>
        <taxon>Mucoromycotina</taxon>
        <taxon>Mucoromycetes</taxon>
        <taxon>Mucorales</taxon>
        <taxon>Cunninghamellaceae</taxon>
        <taxon>Absidia</taxon>
    </lineage>
</organism>
<dbReference type="EMBL" id="LT554016">
    <property type="protein sequence ID" value="SAM02930.1"/>
    <property type="molecule type" value="Genomic_DNA"/>
</dbReference>
<evidence type="ECO:0008006" key="4">
    <source>
        <dbReference type="Google" id="ProtNLM"/>
    </source>
</evidence>
<accession>A0A163KZX7</accession>
<reference evidence="2" key="1">
    <citation type="submission" date="2016-04" db="EMBL/GenBank/DDBJ databases">
        <authorList>
            <person name="Evans L.H."/>
            <person name="Alamgir A."/>
            <person name="Owens N."/>
            <person name="Weber N.D."/>
            <person name="Virtaneva K."/>
            <person name="Barbian K."/>
            <person name="Babar A."/>
            <person name="Rosenke K."/>
        </authorList>
    </citation>
    <scope>NUCLEOTIDE SEQUENCE [LARGE SCALE GENOMIC DNA]</scope>
    <source>
        <strain evidence="2">CBS 101.48</strain>
    </source>
</reference>
<protein>
    <recommendedName>
        <fullName evidence="4">SWI/SNF-like complex subunit BAF250 C-terminal domain-containing protein</fullName>
    </recommendedName>
</protein>
<dbReference type="InParanoid" id="A0A163KZX7"/>